<sequence>MPLDLGRRIKAGWQSLGINTKMVCIMFKGSIPVAISLGIYQSTAVSEVYTSLGFLVSIIAVVTVNILPRAKLIQMTFTICLFTAIAIPITMLATWSGLQARFHTDPHGLNKYNSSQSAITGVWLFVNILLSNSLQARYPELLIPTILYNIFVIVQFTSCSRFHTWKQCWDLIYLTVRCYYTGVAISFVSGILVYPVTCRSEIFEVQEKYIEALRDMLDGVSAYLGGLVTTPAITPAGTETSIEGKKGQLESDGPALRQRMALVKSLYTKMHHELAMAKREIAWGKLRAKDITAISDHCRRILMPLGGMANLPDILGRITEDGGWVRHEVVPNSDDKDQNSEFKRSYGQEEYEIIWQNSITALVESATVTLEAIKDGLEHAALQLEIIPRPGTRYYFWLPGVKRTEKTDLEAEGEVIKPGNPQFSKLLKDKLVEFSTRRVEALTAWADCKGLSAAQVEKLQSMGDFDIDEDPVDGHVRFLKDRRQLYLILYVQYMIYTTGVAVLELCKFSDTIVAEGILSRNRLIVPSLRRLRKWFVSVWDTREAALADDDRPNSHKEAKLLYGVSRRNTRNIDHLPPKNSYERFGIHIRRFQEFLKGPEFSFGFRSACATLSCAIVAYLHQTQEIFTHYRLIWAVIIAAIGANMSAGQSGVSYVLRILGSFAALIICYAVWYIPDGKVAGVIVIMWFASFLQMYFIIRWPQYIIGWLVVLITEVLSIGYELQVSKIGIAEAESGGTYVFPPYYVAAMRVACVLWGTCVSIFFTYFPYPITARGILRRDMANIMQLLANYHAVVHSTIKTRLRGNEGDANDKHSRGRVLSHMRKAMFNKIMLFNSTVNHNVYLQKYEPTLGGRFPVAEFKDIASQLTVLLDYISLLSYATQAWGADGLATQYFQHTPTSRTWLLDLSRLIAPLSQTEEGVISILSQLSAAVSTGRPLPPGTLPPAPYALSKRLRELDPEVLHIKHMQEFGYSAFAVMEVLTGMITFRIGGLVEKVEALVGVVSFDFLDEGLDGDDNGKGGKDE</sequence>
<gene>
    <name evidence="9" type="ORF">LSUB1_G002994</name>
</gene>
<dbReference type="Pfam" id="PF10337">
    <property type="entry name" value="ArAE_2_N"/>
    <property type="match status" value="1"/>
</dbReference>
<evidence type="ECO:0000259" key="6">
    <source>
        <dbReference type="Pfam" id="PF10334"/>
    </source>
</evidence>
<dbReference type="OrthoDB" id="2274698at2759"/>
<feature type="transmembrane region" description="Helical" evidence="5">
    <location>
        <begin position="631"/>
        <end position="647"/>
    </location>
</feature>
<feature type="transmembrane region" description="Helical" evidence="5">
    <location>
        <begin position="118"/>
        <end position="134"/>
    </location>
</feature>
<dbReference type="InterPro" id="IPR018820">
    <property type="entry name" value="BRE4-related_DUF2421"/>
</dbReference>
<feature type="transmembrane region" description="Helical" evidence="5">
    <location>
        <begin position="171"/>
        <end position="194"/>
    </location>
</feature>
<feature type="domain" description="DUF2421" evidence="6">
    <location>
        <begin position="766"/>
        <end position="938"/>
    </location>
</feature>
<dbReference type="AlphaFoldDB" id="A0A8H8RWJ9"/>
<feature type="domain" description="Putative ER transporter 6TM N-terminal" evidence="7">
    <location>
        <begin position="111"/>
        <end position="348"/>
    </location>
</feature>
<dbReference type="PANTHER" id="PTHR37994:SF4">
    <property type="entry name" value="ER TRANSPORTER 6TM N-TERMINAL DOMAIN-CONTAINING PROTEIN-RELATED"/>
    <property type="match status" value="1"/>
</dbReference>
<feature type="transmembrane region" description="Helical" evidence="5">
    <location>
        <begin position="678"/>
        <end position="697"/>
    </location>
</feature>
<feature type="transmembrane region" description="Helical" evidence="5">
    <location>
        <begin position="485"/>
        <end position="503"/>
    </location>
</feature>
<feature type="transmembrane region" description="Helical" evidence="5">
    <location>
        <begin position="703"/>
        <end position="721"/>
    </location>
</feature>
<dbReference type="Proteomes" id="UP000462212">
    <property type="component" value="Unassembled WGS sequence"/>
</dbReference>
<keyword evidence="3 5" id="KW-1133">Transmembrane helix</keyword>
<dbReference type="Pfam" id="PF13515">
    <property type="entry name" value="FUSC_2"/>
    <property type="match status" value="1"/>
</dbReference>
<keyword evidence="10" id="KW-1185">Reference proteome</keyword>
<dbReference type="GO" id="GO:0016020">
    <property type="term" value="C:membrane"/>
    <property type="evidence" value="ECO:0007669"/>
    <property type="project" value="UniProtKB-SubCell"/>
</dbReference>
<dbReference type="PANTHER" id="PTHR37994">
    <property type="entry name" value="ARAE_2_N DOMAIN-CONTAINING PROTEIN-RELATED"/>
    <property type="match status" value="1"/>
</dbReference>
<feature type="transmembrane region" description="Helical" evidence="5">
    <location>
        <begin position="742"/>
        <end position="767"/>
    </location>
</feature>
<evidence type="ECO:0000256" key="4">
    <source>
        <dbReference type="ARBA" id="ARBA00023136"/>
    </source>
</evidence>
<name>A0A8H8RWJ9_9HELO</name>
<protein>
    <recommendedName>
        <fullName evidence="11">ER transporter 6TM N-terminal domain-containing protein</fullName>
    </recommendedName>
</protein>
<evidence type="ECO:0000256" key="1">
    <source>
        <dbReference type="ARBA" id="ARBA00004141"/>
    </source>
</evidence>
<evidence type="ECO:0000256" key="5">
    <source>
        <dbReference type="SAM" id="Phobius"/>
    </source>
</evidence>
<evidence type="ECO:0000256" key="2">
    <source>
        <dbReference type="ARBA" id="ARBA00022692"/>
    </source>
</evidence>
<evidence type="ECO:0000313" key="10">
    <source>
        <dbReference type="Proteomes" id="UP000462212"/>
    </source>
</evidence>
<organism evidence="9 10">
    <name type="scientific">Lachnellula subtilissima</name>
    <dbReference type="NCBI Taxonomy" id="602034"/>
    <lineage>
        <taxon>Eukaryota</taxon>
        <taxon>Fungi</taxon>
        <taxon>Dikarya</taxon>
        <taxon>Ascomycota</taxon>
        <taxon>Pezizomycotina</taxon>
        <taxon>Leotiomycetes</taxon>
        <taxon>Helotiales</taxon>
        <taxon>Lachnaceae</taxon>
        <taxon>Lachnellula</taxon>
    </lineage>
</organism>
<keyword evidence="2 5" id="KW-0812">Transmembrane</keyword>
<evidence type="ECO:0000259" key="8">
    <source>
        <dbReference type="Pfam" id="PF13515"/>
    </source>
</evidence>
<comment type="caution">
    <text evidence="9">The sequence shown here is derived from an EMBL/GenBank/DDBJ whole genome shotgun (WGS) entry which is preliminary data.</text>
</comment>
<feature type="transmembrane region" description="Helical" evidence="5">
    <location>
        <begin position="146"/>
        <end position="165"/>
    </location>
</feature>
<feature type="transmembrane region" description="Helical" evidence="5">
    <location>
        <begin position="79"/>
        <end position="98"/>
    </location>
</feature>
<dbReference type="InterPro" id="IPR049453">
    <property type="entry name" value="Memb_transporter_dom"/>
</dbReference>
<dbReference type="Pfam" id="PF10334">
    <property type="entry name" value="BRE4"/>
    <property type="match status" value="1"/>
</dbReference>
<evidence type="ECO:0000313" key="9">
    <source>
        <dbReference type="EMBL" id="TVY42039.1"/>
    </source>
</evidence>
<feature type="transmembrane region" description="Helical" evidence="5">
    <location>
        <begin position="21"/>
        <end position="42"/>
    </location>
</feature>
<evidence type="ECO:0000259" key="7">
    <source>
        <dbReference type="Pfam" id="PF10337"/>
    </source>
</evidence>
<evidence type="ECO:0008006" key="11">
    <source>
        <dbReference type="Google" id="ProtNLM"/>
    </source>
</evidence>
<reference evidence="9 10" key="1">
    <citation type="submission" date="2018-05" db="EMBL/GenBank/DDBJ databases">
        <title>Genome sequencing and assembly of the regulated plant pathogen Lachnellula willkommii and related sister species for the development of diagnostic species identification markers.</title>
        <authorList>
            <person name="Giroux E."/>
            <person name="Bilodeau G."/>
        </authorList>
    </citation>
    <scope>NUCLEOTIDE SEQUENCE [LARGE SCALE GENOMIC DNA]</scope>
    <source>
        <strain evidence="9 10">CBS 197.66</strain>
    </source>
</reference>
<comment type="subcellular location">
    <subcellularLocation>
        <location evidence="1">Membrane</location>
        <topology evidence="1">Multi-pass membrane protein</topology>
    </subcellularLocation>
</comment>
<keyword evidence="4 5" id="KW-0472">Membrane</keyword>
<accession>A0A8H8RWJ9</accession>
<feature type="transmembrane region" description="Helical" evidence="5">
    <location>
        <begin position="653"/>
        <end position="671"/>
    </location>
</feature>
<feature type="transmembrane region" description="Helical" evidence="5">
    <location>
        <begin position="48"/>
        <end position="67"/>
    </location>
</feature>
<dbReference type="InterPro" id="IPR018823">
    <property type="entry name" value="ArAE_2_N"/>
</dbReference>
<evidence type="ECO:0000256" key="3">
    <source>
        <dbReference type="ARBA" id="ARBA00022989"/>
    </source>
</evidence>
<feature type="domain" description="Integral membrane bound transporter" evidence="8">
    <location>
        <begin position="624"/>
        <end position="762"/>
    </location>
</feature>
<dbReference type="EMBL" id="QGMJ01000113">
    <property type="protein sequence ID" value="TVY42039.1"/>
    <property type="molecule type" value="Genomic_DNA"/>
</dbReference>
<proteinExistence type="predicted"/>